<protein>
    <recommendedName>
        <fullName evidence="4">DUF3592 domain-containing protein</fullName>
    </recommendedName>
</protein>
<evidence type="ECO:0000256" key="1">
    <source>
        <dbReference type="SAM" id="Phobius"/>
    </source>
</evidence>
<gene>
    <name evidence="2" type="ORF">Enr13x_14360</name>
</gene>
<dbReference type="AlphaFoldDB" id="A0A518HL80"/>
<keyword evidence="1" id="KW-0472">Membrane</keyword>
<keyword evidence="3" id="KW-1185">Reference proteome</keyword>
<dbReference type="EMBL" id="CP037423">
    <property type="protein sequence ID" value="QDV41593.1"/>
    <property type="molecule type" value="Genomic_DNA"/>
</dbReference>
<feature type="transmembrane region" description="Helical" evidence="1">
    <location>
        <begin position="234"/>
        <end position="253"/>
    </location>
</feature>
<proteinExistence type="predicted"/>
<evidence type="ECO:0000313" key="3">
    <source>
        <dbReference type="Proteomes" id="UP000319004"/>
    </source>
</evidence>
<evidence type="ECO:0000313" key="2">
    <source>
        <dbReference type="EMBL" id="QDV41593.1"/>
    </source>
</evidence>
<dbReference type="KEGG" id="snep:Enr13x_14360"/>
<organism evidence="2 3">
    <name type="scientific">Stieleria neptunia</name>
    <dbReference type="NCBI Taxonomy" id="2527979"/>
    <lineage>
        <taxon>Bacteria</taxon>
        <taxon>Pseudomonadati</taxon>
        <taxon>Planctomycetota</taxon>
        <taxon>Planctomycetia</taxon>
        <taxon>Pirellulales</taxon>
        <taxon>Pirellulaceae</taxon>
        <taxon>Stieleria</taxon>
    </lineage>
</organism>
<sequence length="280" mass="30758">MPIPTGLLSVLLALGVLYGPLLIALPDLVYAERAGVSATVWSLVRLRLLGWPVWRLIGIAREVQSRGYVCDLSLVRRCYRPKIADQEWLEKCLEELVGSGAQPNQRRVKRRLRDAAGCRRLRNQAGAFFSILLLLAVFLFVFLFFRGRSLIVDWVLPPPNWQQTDGRLIGSSSGRSGIDSYTIAYEVSGDSYQATCYPAGNQLDLGADGGVSVEYDSAYPWRARIVGTAEVQRLAWGLAIFPFAALLVLVPMICKATAHLVAVFFVGVTRGDWGAEAAAA</sequence>
<accession>A0A518HL80</accession>
<evidence type="ECO:0008006" key="4">
    <source>
        <dbReference type="Google" id="ProtNLM"/>
    </source>
</evidence>
<dbReference type="RefSeq" id="WP_145385293.1">
    <property type="nucleotide sequence ID" value="NZ_CP037423.1"/>
</dbReference>
<keyword evidence="1" id="KW-1133">Transmembrane helix</keyword>
<dbReference type="Proteomes" id="UP000319004">
    <property type="component" value="Chromosome"/>
</dbReference>
<feature type="transmembrane region" description="Helical" evidence="1">
    <location>
        <begin position="125"/>
        <end position="145"/>
    </location>
</feature>
<name>A0A518HL80_9BACT</name>
<reference evidence="2 3" key="1">
    <citation type="submission" date="2019-03" db="EMBL/GenBank/DDBJ databases">
        <title>Deep-cultivation of Planctomycetes and their phenomic and genomic characterization uncovers novel biology.</title>
        <authorList>
            <person name="Wiegand S."/>
            <person name="Jogler M."/>
            <person name="Boedeker C."/>
            <person name="Pinto D."/>
            <person name="Vollmers J."/>
            <person name="Rivas-Marin E."/>
            <person name="Kohn T."/>
            <person name="Peeters S.H."/>
            <person name="Heuer A."/>
            <person name="Rast P."/>
            <person name="Oberbeckmann S."/>
            <person name="Bunk B."/>
            <person name="Jeske O."/>
            <person name="Meyerdierks A."/>
            <person name="Storesund J.E."/>
            <person name="Kallscheuer N."/>
            <person name="Luecker S."/>
            <person name="Lage O.M."/>
            <person name="Pohl T."/>
            <person name="Merkel B.J."/>
            <person name="Hornburger P."/>
            <person name="Mueller R.-W."/>
            <person name="Bruemmer F."/>
            <person name="Labrenz M."/>
            <person name="Spormann A.M."/>
            <person name="Op den Camp H."/>
            <person name="Overmann J."/>
            <person name="Amann R."/>
            <person name="Jetten M.S.M."/>
            <person name="Mascher T."/>
            <person name="Medema M.H."/>
            <person name="Devos D.P."/>
            <person name="Kaster A.-K."/>
            <person name="Ovreas L."/>
            <person name="Rohde M."/>
            <person name="Galperin M.Y."/>
            <person name="Jogler C."/>
        </authorList>
    </citation>
    <scope>NUCLEOTIDE SEQUENCE [LARGE SCALE GENOMIC DNA]</scope>
    <source>
        <strain evidence="2 3">Enr13</strain>
    </source>
</reference>
<keyword evidence="1" id="KW-0812">Transmembrane</keyword>